<accession>A0A0B6Y3H3</accession>
<reference evidence="1" key="1">
    <citation type="submission" date="2014-12" db="EMBL/GenBank/DDBJ databases">
        <title>Insight into the proteome of Arion vulgaris.</title>
        <authorList>
            <person name="Aradska J."/>
            <person name="Bulat T."/>
            <person name="Smidak R."/>
            <person name="Sarate P."/>
            <person name="Gangsoo J."/>
            <person name="Sialana F."/>
            <person name="Bilban M."/>
            <person name="Lubec G."/>
        </authorList>
    </citation>
    <scope>NUCLEOTIDE SEQUENCE</scope>
    <source>
        <tissue evidence="1">Skin</tissue>
    </source>
</reference>
<sequence>SLWKAAISNQLDDLLAVMNIKKADVVTRIDTFLLSFSWDNIKPVAFNLLTRLCSLDTVVRYAEACLRQDNVCLALTVLDYIQDVFYSQGDNFTLEKKVDIMTSLFTQGWGDMI</sequence>
<proteinExistence type="predicted"/>
<feature type="non-terminal residue" evidence="1">
    <location>
        <position position="113"/>
    </location>
</feature>
<organism evidence="1">
    <name type="scientific">Arion vulgaris</name>
    <dbReference type="NCBI Taxonomy" id="1028688"/>
    <lineage>
        <taxon>Eukaryota</taxon>
        <taxon>Metazoa</taxon>
        <taxon>Spiralia</taxon>
        <taxon>Lophotrochozoa</taxon>
        <taxon>Mollusca</taxon>
        <taxon>Gastropoda</taxon>
        <taxon>Heterobranchia</taxon>
        <taxon>Euthyneura</taxon>
        <taxon>Panpulmonata</taxon>
        <taxon>Eupulmonata</taxon>
        <taxon>Stylommatophora</taxon>
        <taxon>Helicina</taxon>
        <taxon>Arionoidea</taxon>
        <taxon>Arionidae</taxon>
        <taxon>Arion</taxon>
    </lineage>
</organism>
<name>A0A0B6Y3H3_9EUPU</name>
<dbReference type="AlphaFoldDB" id="A0A0B6Y3H3"/>
<protein>
    <submittedName>
        <fullName evidence="1">Uncharacterized protein</fullName>
    </submittedName>
</protein>
<evidence type="ECO:0000313" key="1">
    <source>
        <dbReference type="EMBL" id="CEK50653.1"/>
    </source>
</evidence>
<feature type="non-terminal residue" evidence="1">
    <location>
        <position position="1"/>
    </location>
</feature>
<dbReference type="EMBL" id="HACG01003788">
    <property type="protein sequence ID" value="CEK50653.1"/>
    <property type="molecule type" value="Transcribed_RNA"/>
</dbReference>
<gene>
    <name evidence="1" type="primary">ORF11350</name>
</gene>